<dbReference type="OrthoDB" id="10260459at2759"/>
<keyword evidence="1 2" id="KW-0175">Coiled coil</keyword>
<evidence type="ECO:0000313" key="5">
    <source>
        <dbReference type="Proteomes" id="UP000324800"/>
    </source>
</evidence>
<dbReference type="EMBL" id="SNRW01039399">
    <property type="protein sequence ID" value="KAA6352734.1"/>
    <property type="molecule type" value="Genomic_DNA"/>
</dbReference>
<dbReference type="GO" id="GO:0060285">
    <property type="term" value="P:cilium-dependent cell motility"/>
    <property type="evidence" value="ECO:0007669"/>
    <property type="project" value="TreeGrafter"/>
</dbReference>
<dbReference type="InterPro" id="IPR039750">
    <property type="entry name" value="DRC1/DRC2"/>
</dbReference>
<dbReference type="PANTHER" id="PTHR21625:SF1">
    <property type="entry name" value="DYNEIN REGULATORY COMPLEX PROTEIN 1"/>
    <property type="match status" value="1"/>
</dbReference>
<protein>
    <recommendedName>
        <fullName evidence="3">Dynein regulatory complex protein 1/2 N-terminal domain-containing protein</fullName>
    </recommendedName>
</protein>
<dbReference type="GO" id="GO:0003352">
    <property type="term" value="P:regulation of cilium movement"/>
    <property type="evidence" value="ECO:0007669"/>
    <property type="project" value="TreeGrafter"/>
</dbReference>
<feature type="domain" description="Dynein regulatory complex protein 1/2 N-terminal" evidence="3">
    <location>
        <begin position="29"/>
        <end position="128"/>
    </location>
</feature>
<evidence type="ECO:0000259" key="3">
    <source>
        <dbReference type="Pfam" id="PF14772"/>
    </source>
</evidence>
<gene>
    <name evidence="4" type="ORF">EZS28_051739</name>
</gene>
<evidence type="ECO:0000256" key="1">
    <source>
        <dbReference type="ARBA" id="ARBA00023054"/>
    </source>
</evidence>
<dbReference type="AlphaFoldDB" id="A0A5J4T2X0"/>
<sequence length="196" mass="23396">MQYMENARKRLDAVKTEKQERVTRVLIVNDEKEADRRKNDDRAISIRQQKREAELDESRVTQAKADMRGDLVRRKTDPLAMYDEMKVTEQLYDDIIQSKDNLISELKNQLEDKDHQYMGSLNAQRQDIDNELLIMKETYRELVASQQDELEKLEAQFDKDRSTMLEQFRTEVDSHIDQRRKTEVAQLEAIRQTRDM</sequence>
<evidence type="ECO:0000256" key="2">
    <source>
        <dbReference type="SAM" id="Coils"/>
    </source>
</evidence>
<feature type="non-terminal residue" evidence="4">
    <location>
        <position position="196"/>
    </location>
</feature>
<dbReference type="GO" id="GO:0005858">
    <property type="term" value="C:axonemal dynein complex"/>
    <property type="evidence" value="ECO:0007669"/>
    <property type="project" value="InterPro"/>
</dbReference>
<feature type="coiled-coil region" evidence="2">
    <location>
        <begin position="96"/>
        <end position="163"/>
    </location>
</feature>
<dbReference type="Pfam" id="PF14772">
    <property type="entry name" value="NYD-SP28"/>
    <property type="match status" value="1"/>
</dbReference>
<name>A0A5J4T2X0_9EUKA</name>
<dbReference type="GO" id="GO:0070286">
    <property type="term" value="P:axonemal dynein complex assembly"/>
    <property type="evidence" value="ECO:0007669"/>
    <property type="project" value="InterPro"/>
</dbReference>
<comment type="caution">
    <text evidence="4">The sequence shown here is derived from an EMBL/GenBank/DDBJ whole genome shotgun (WGS) entry which is preliminary data.</text>
</comment>
<dbReference type="InterPro" id="IPR039505">
    <property type="entry name" value="DRC1/2_N"/>
</dbReference>
<dbReference type="Proteomes" id="UP000324800">
    <property type="component" value="Unassembled WGS sequence"/>
</dbReference>
<dbReference type="PANTHER" id="PTHR21625">
    <property type="entry name" value="NYD-SP28 PROTEIN"/>
    <property type="match status" value="1"/>
</dbReference>
<accession>A0A5J4T2X0</accession>
<proteinExistence type="predicted"/>
<organism evidence="4 5">
    <name type="scientific">Streblomastix strix</name>
    <dbReference type="NCBI Taxonomy" id="222440"/>
    <lineage>
        <taxon>Eukaryota</taxon>
        <taxon>Metamonada</taxon>
        <taxon>Preaxostyla</taxon>
        <taxon>Oxymonadida</taxon>
        <taxon>Streblomastigidae</taxon>
        <taxon>Streblomastix</taxon>
    </lineage>
</organism>
<reference evidence="4 5" key="1">
    <citation type="submission" date="2019-03" db="EMBL/GenBank/DDBJ databases">
        <title>Single cell metagenomics reveals metabolic interactions within the superorganism composed of flagellate Streblomastix strix and complex community of Bacteroidetes bacteria on its surface.</title>
        <authorList>
            <person name="Treitli S.C."/>
            <person name="Kolisko M."/>
            <person name="Husnik F."/>
            <person name="Keeling P."/>
            <person name="Hampl V."/>
        </authorList>
    </citation>
    <scope>NUCLEOTIDE SEQUENCE [LARGE SCALE GENOMIC DNA]</scope>
    <source>
        <strain evidence="4">ST1C</strain>
    </source>
</reference>
<evidence type="ECO:0000313" key="4">
    <source>
        <dbReference type="EMBL" id="KAA6352734.1"/>
    </source>
</evidence>